<evidence type="ECO:0008006" key="4">
    <source>
        <dbReference type="Google" id="ProtNLM"/>
    </source>
</evidence>
<comment type="caution">
    <text evidence="2">The sequence shown here is derived from an EMBL/GenBank/DDBJ whole genome shotgun (WGS) entry which is preliminary data.</text>
</comment>
<protein>
    <recommendedName>
        <fullName evidence="4">Recombinase XerD</fullName>
    </recommendedName>
</protein>
<reference evidence="3" key="1">
    <citation type="journal article" date="2019" name="Int. J. Syst. Evol. Microbiol.">
        <title>The Global Catalogue of Microorganisms (GCM) 10K type strain sequencing project: providing services to taxonomists for standard genome sequencing and annotation.</title>
        <authorList>
            <consortium name="The Broad Institute Genomics Platform"/>
            <consortium name="The Broad Institute Genome Sequencing Center for Infectious Disease"/>
            <person name="Wu L."/>
            <person name="Ma J."/>
        </authorList>
    </citation>
    <scope>NUCLEOTIDE SEQUENCE [LARGE SCALE GENOMIC DNA]</scope>
    <source>
        <strain evidence="3">JCM 18303</strain>
    </source>
</reference>
<gene>
    <name evidence="2" type="ORF">GCM10023321_41410</name>
</gene>
<proteinExistence type="predicted"/>
<name>A0ABP9QCW2_9PSEU</name>
<dbReference type="RefSeq" id="WP_185063311.1">
    <property type="nucleotide sequence ID" value="NZ_BAABJP010000019.1"/>
</dbReference>
<dbReference type="SUPFAM" id="SSF56349">
    <property type="entry name" value="DNA breaking-rejoining enzymes"/>
    <property type="match status" value="1"/>
</dbReference>
<feature type="compositionally biased region" description="Basic residues" evidence="1">
    <location>
        <begin position="12"/>
        <end position="22"/>
    </location>
</feature>
<dbReference type="Proteomes" id="UP001428817">
    <property type="component" value="Unassembled WGS sequence"/>
</dbReference>
<dbReference type="InterPro" id="IPR011010">
    <property type="entry name" value="DNA_brk_join_enz"/>
</dbReference>
<sequence>MTDPDPPESPARRPRGRPRTSGHYRCDRCGRLAGKLRTRWPEGGICGTCFHHAVRTFGTCRCGHHGMLPGLDGLNNGHPACRRCAGITTDLDCQRCGVEAEHYRRGLCARCCLRDDLTALLPPAAPPAPPISRLINVLCEVERPESIHTWKRNPQVQALLRGLGDGTLALTHEAFDQADGAQMVGHLRDLLVHHGLLPHRDLTRFENWLHRRLAETHPAWVRRMLEQYATWHHIREIRGRISRGQDAGGRVHTAKQEITEIGRLLSWLDKKNTTLATCTQRQIDTWLAAGPSTRSAVRPFLHWAHRQRLAPKLTIVRRHAHSTPMITHETRMRWLALCLREEPATRAYRVAATLLLLYAQPLVRIAALRCDQILTTPTGPAILLGNEPAALVAPFDQLLLEHLKHRPNTQTGNTNSPWLFPSTHAGRHLHPNTLMSRLRTLGIDLRGARNAALKQLVQQAPPPIVASQLGYDPAVTQRHAEQAAQPDAHYAALIRG</sequence>
<dbReference type="EMBL" id="BAABJP010000019">
    <property type="protein sequence ID" value="GAA5159780.1"/>
    <property type="molecule type" value="Genomic_DNA"/>
</dbReference>
<organism evidence="2 3">
    <name type="scientific">Pseudonocardia eucalypti</name>
    <dbReference type="NCBI Taxonomy" id="648755"/>
    <lineage>
        <taxon>Bacteria</taxon>
        <taxon>Bacillati</taxon>
        <taxon>Actinomycetota</taxon>
        <taxon>Actinomycetes</taxon>
        <taxon>Pseudonocardiales</taxon>
        <taxon>Pseudonocardiaceae</taxon>
        <taxon>Pseudonocardia</taxon>
    </lineage>
</organism>
<accession>A0ABP9QCW2</accession>
<evidence type="ECO:0000256" key="1">
    <source>
        <dbReference type="SAM" id="MobiDB-lite"/>
    </source>
</evidence>
<keyword evidence="3" id="KW-1185">Reference proteome</keyword>
<evidence type="ECO:0000313" key="3">
    <source>
        <dbReference type="Proteomes" id="UP001428817"/>
    </source>
</evidence>
<feature type="region of interest" description="Disordered" evidence="1">
    <location>
        <begin position="1"/>
        <end position="22"/>
    </location>
</feature>
<evidence type="ECO:0000313" key="2">
    <source>
        <dbReference type="EMBL" id="GAA5159780.1"/>
    </source>
</evidence>